<accession>A0A2N9IN75</accession>
<sequence>MAPGSWGAGAVFSRFFGEDSSYTGEVTGDPRVARHSRSCHLSNAPGLAGQLAASRKDSAREGGCLGGKTRLIFDIASDVGFRRSWCRWKACVTYVLKAQTLHREELGFARYDLTNRGRWNIPYVKGSFSNRDSGLTEGALGDPGVACCS</sequence>
<dbReference type="AlphaFoldDB" id="A0A2N9IN75"/>
<protein>
    <submittedName>
        <fullName evidence="1">Uncharacterized protein</fullName>
    </submittedName>
</protein>
<name>A0A2N9IN75_FAGSY</name>
<organism evidence="1">
    <name type="scientific">Fagus sylvatica</name>
    <name type="common">Beechnut</name>
    <dbReference type="NCBI Taxonomy" id="28930"/>
    <lineage>
        <taxon>Eukaryota</taxon>
        <taxon>Viridiplantae</taxon>
        <taxon>Streptophyta</taxon>
        <taxon>Embryophyta</taxon>
        <taxon>Tracheophyta</taxon>
        <taxon>Spermatophyta</taxon>
        <taxon>Magnoliopsida</taxon>
        <taxon>eudicotyledons</taxon>
        <taxon>Gunneridae</taxon>
        <taxon>Pentapetalae</taxon>
        <taxon>rosids</taxon>
        <taxon>fabids</taxon>
        <taxon>Fagales</taxon>
        <taxon>Fagaceae</taxon>
        <taxon>Fagus</taxon>
    </lineage>
</organism>
<dbReference type="EMBL" id="OIVN01006133">
    <property type="protein sequence ID" value="SPD25825.1"/>
    <property type="molecule type" value="Genomic_DNA"/>
</dbReference>
<gene>
    <name evidence="1" type="ORF">FSB_LOCUS53707</name>
</gene>
<reference evidence="1" key="1">
    <citation type="submission" date="2018-02" db="EMBL/GenBank/DDBJ databases">
        <authorList>
            <person name="Cohen D.B."/>
            <person name="Kent A.D."/>
        </authorList>
    </citation>
    <scope>NUCLEOTIDE SEQUENCE</scope>
</reference>
<proteinExistence type="predicted"/>
<evidence type="ECO:0000313" key="1">
    <source>
        <dbReference type="EMBL" id="SPD25825.1"/>
    </source>
</evidence>